<gene>
    <name evidence="2" type="ORF">ACFO4E_14350</name>
</gene>
<feature type="domain" description="DUF397" evidence="1">
    <location>
        <begin position="6"/>
        <end position="55"/>
    </location>
</feature>
<protein>
    <submittedName>
        <fullName evidence="2">DUF397 domain-containing protein</fullName>
    </submittedName>
</protein>
<comment type="caution">
    <text evidence="2">The sequence shown here is derived from an EMBL/GenBank/DDBJ whole genome shotgun (WGS) entry which is preliminary data.</text>
</comment>
<accession>A0ABV9DWF8</accession>
<evidence type="ECO:0000259" key="1">
    <source>
        <dbReference type="Pfam" id="PF04149"/>
    </source>
</evidence>
<evidence type="ECO:0000313" key="3">
    <source>
        <dbReference type="Proteomes" id="UP001595923"/>
    </source>
</evidence>
<reference evidence="3" key="1">
    <citation type="journal article" date="2019" name="Int. J. Syst. Evol. Microbiol.">
        <title>The Global Catalogue of Microorganisms (GCM) 10K type strain sequencing project: providing services to taxonomists for standard genome sequencing and annotation.</title>
        <authorList>
            <consortium name="The Broad Institute Genomics Platform"/>
            <consortium name="The Broad Institute Genome Sequencing Center for Infectious Disease"/>
            <person name="Wu L."/>
            <person name="Ma J."/>
        </authorList>
    </citation>
    <scope>NUCLEOTIDE SEQUENCE [LARGE SCALE GENOMIC DNA]</scope>
    <source>
        <strain evidence="3">XZYJ18</strain>
    </source>
</reference>
<proteinExistence type="predicted"/>
<organism evidence="2 3">
    <name type="scientific">Nocardiopsis mangrovi</name>
    <dbReference type="NCBI Taxonomy" id="1179818"/>
    <lineage>
        <taxon>Bacteria</taxon>
        <taxon>Bacillati</taxon>
        <taxon>Actinomycetota</taxon>
        <taxon>Actinomycetes</taxon>
        <taxon>Streptosporangiales</taxon>
        <taxon>Nocardiopsidaceae</taxon>
        <taxon>Nocardiopsis</taxon>
    </lineage>
</organism>
<dbReference type="Proteomes" id="UP001595923">
    <property type="component" value="Unassembled WGS sequence"/>
</dbReference>
<dbReference type="Pfam" id="PF04149">
    <property type="entry name" value="DUF397"/>
    <property type="match status" value="1"/>
</dbReference>
<sequence>MTQHDAWHKSSFSESMANCVEVAEGSVTRIRDTQNRHGVMLAVPAAEWVALVAGLDRL</sequence>
<keyword evidence="3" id="KW-1185">Reference proteome</keyword>
<dbReference type="InterPro" id="IPR007278">
    <property type="entry name" value="DUF397"/>
</dbReference>
<dbReference type="EMBL" id="JBHSFQ010000012">
    <property type="protein sequence ID" value="MFC4563042.1"/>
    <property type="molecule type" value="Genomic_DNA"/>
</dbReference>
<dbReference type="RefSeq" id="WP_378574755.1">
    <property type="nucleotide sequence ID" value="NZ_JBHSFQ010000012.1"/>
</dbReference>
<evidence type="ECO:0000313" key="2">
    <source>
        <dbReference type="EMBL" id="MFC4563042.1"/>
    </source>
</evidence>
<name>A0ABV9DWF8_9ACTN</name>